<accession>A0A432NEZ8</accession>
<dbReference type="PANTHER" id="PTHR28620">
    <property type="entry name" value="CENTROMERE PROTEIN V"/>
    <property type="match status" value="1"/>
</dbReference>
<feature type="domain" description="CENP-V/GFA" evidence="4">
    <location>
        <begin position="2"/>
        <end position="113"/>
    </location>
</feature>
<evidence type="ECO:0000256" key="1">
    <source>
        <dbReference type="ARBA" id="ARBA00005495"/>
    </source>
</evidence>
<evidence type="ECO:0000256" key="3">
    <source>
        <dbReference type="ARBA" id="ARBA00022833"/>
    </source>
</evidence>
<dbReference type="InterPro" id="IPR006913">
    <property type="entry name" value="CENP-V/GFA"/>
</dbReference>
<dbReference type="InterPro" id="IPR011057">
    <property type="entry name" value="Mss4-like_sf"/>
</dbReference>
<reference evidence="5 6" key="1">
    <citation type="submission" date="2018-11" db="EMBL/GenBank/DDBJ databases">
        <title>Rhizobium chutanense sp. nov., isolated from root nodules of Phaseolus vulgaris in China.</title>
        <authorList>
            <person name="Huo Y."/>
        </authorList>
    </citation>
    <scope>NUCLEOTIDE SEQUENCE [LARGE SCALE GENOMIC DNA]</scope>
    <source>
        <strain evidence="5 6">C16</strain>
    </source>
</reference>
<gene>
    <name evidence="5" type="ORF">EFR84_29230</name>
</gene>
<dbReference type="EMBL" id="RJTJ01000037">
    <property type="protein sequence ID" value="RUL98027.1"/>
    <property type="molecule type" value="Genomic_DNA"/>
</dbReference>
<dbReference type="PANTHER" id="PTHR28620:SF1">
    <property type="entry name" value="CENP-V_GFA DOMAIN-CONTAINING PROTEIN"/>
    <property type="match status" value="1"/>
</dbReference>
<dbReference type="Proteomes" id="UP000278081">
    <property type="component" value="Unassembled WGS sequence"/>
</dbReference>
<dbReference type="InterPro" id="IPR052355">
    <property type="entry name" value="CENP-V-like"/>
</dbReference>
<dbReference type="GO" id="GO:0016846">
    <property type="term" value="F:carbon-sulfur lyase activity"/>
    <property type="evidence" value="ECO:0007669"/>
    <property type="project" value="InterPro"/>
</dbReference>
<evidence type="ECO:0000313" key="6">
    <source>
        <dbReference type="Proteomes" id="UP000278081"/>
    </source>
</evidence>
<evidence type="ECO:0000256" key="2">
    <source>
        <dbReference type="ARBA" id="ARBA00022723"/>
    </source>
</evidence>
<dbReference type="OrthoDB" id="9805575at2"/>
<name>A0A432NEZ8_9HYPH</name>
<sequence length="133" mass="14851">MLTGSCHCGKASWTLEGDPGSITACNCTLCRRYGTLWAYDYEGERIALTGETASYTRSGRETSSLEILFCPSCACVLSWRGLRLQKDGRRRMAVNMRLAPPDLVADLPVDHFDGLDTFEDLSSKGRCVRDLWF</sequence>
<organism evidence="5 6">
    <name type="scientific">Rhizobium chutanense</name>
    <dbReference type="NCBI Taxonomy" id="2035448"/>
    <lineage>
        <taxon>Bacteria</taxon>
        <taxon>Pseudomonadati</taxon>
        <taxon>Pseudomonadota</taxon>
        <taxon>Alphaproteobacteria</taxon>
        <taxon>Hyphomicrobiales</taxon>
        <taxon>Rhizobiaceae</taxon>
        <taxon>Rhizobium/Agrobacterium group</taxon>
        <taxon>Rhizobium</taxon>
    </lineage>
</organism>
<keyword evidence="2" id="KW-0479">Metal-binding</keyword>
<dbReference type="SUPFAM" id="SSF51316">
    <property type="entry name" value="Mss4-like"/>
    <property type="match status" value="1"/>
</dbReference>
<keyword evidence="3" id="KW-0862">Zinc</keyword>
<proteinExistence type="inferred from homology"/>
<comment type="caution">
    <text evidence="5">The sequence shown here is derived from an EMBL/GenBank/DDBJ whole genome shotgun (WGS) entry which is preliminary data.</text>
</comment>
<dbReference type="Pfam" id="PF04828">
    <property type="entry name" value="GFA"/>
    <property type="match status" value="1"/>
</dbReference>
<dbReference type="RefSeq" id="WP_126911671.1">
    <property type="nucleotide sequence ID" value="NZ_ML133784.1"/>
</dbReference>
<protein>
    <submittedName>
        <fullName evidence="5">GFA family protein</fullName>
    </submittedName>
</protein>
<dbReference type="Gene3D" id="2.170.150.70">
    <property type="match status" value="1"/>
</dbReference>
<dbReference type="AlphaFoldDB" id="A0A432NEZ8"/>
<comment type="similarity">
    <text evidence="1">Belongs to the Gfa family.</text>
</comment>
<evidence type="ECO:0000313" key="5">
    <source>
        <dbReference type="EMBL" id="RUL98027.1"/>
    </source>
</evidence>
<dbReference type="GO" id="GO:0046872">
    <property type="term" value="F:metal ion binding"/>
    <property type="evidence" value="ECO:0007669"/>
    <property type="project" value="UniProtKB-KW"/>
</dbReference>
<evidence type="ECO:0000259" key="4">
    <source>
        <dbReference type="PROSITE" id="PS51891"/>
    </source>
</evidence>
<dbReference type="PROSITE" id="PS51891">
    <property type="entry name" value="CENP_V_GFA"/>
    <property type="match status" value="1"/>
</dbReference>